<feature type="compositionally biased region" description="Basic and acidic residues" evidence="1">
    <location>
        <begin position="83"/>
        <end position="92"/>
    </location>
</feature>
<dbReference type="EMBL" id="SMKW01000001">
    <property type="protein sequence ID" value="TDD56568.1"/>
    <property type="molecule type" value="Genomic_DNA"/>
</dbReference>
<dbReference type="Proteomes" id="UP000294947">
    <property type="component" value="Unassembled WGS sequence"/>
</dbReference>
<feature type="region of interest" description="Disordered" evidence="1">
    <location>
        <begin position="1"/>
        <end position="103"/>
    </location>
</feature>
<proteinExistence type="predicted"/>
<reference evidence="2 3" key="1">
    <citation type="submission" date="2019-03" db="EMBL/GenBank/DDBJ databases">
        <title>Draft genome sequences of novel Actinobacteria.</title>
        <authorList>
            <person name="Sahin N."/>
            <person name="Ay H."/>
            <person name="Saygin H."/>
        </authorList>
    </citation>
    <scope>NUCLEOTIDE SEQUENCE [LARGE SCALE GENOMIC DNA]</scope>
    <source>
        <strain evidence="2 3">7K502</strain>
    </source>
</reference>
<name>A0A4R4ZDN0_9PSEU</name>
<gene>
    <name evidence="2" type="ORF">E1288_00295</name>
</gene>
<feature type="compositionally biased region" description="Polar residues" evidence="1">
    <location>
        <begin position="94"/>
        <end position="103"/>
    </location>
</feature>
<protein>
    <submittedName>
        <fullName evidence="2">Uncharacterized protein</fullName>
    </submittedName>
</protein>
<evidence type="ECO:0000256" key="1">
    <source>
        <dbReference type="SAM" id="MobiDB-lite"/>
    </source>
</evidence>
<accession>A0A4R4ZDN0</accession>
<dbReference type="AlphaFoldDB" id="A0A4R4ZDN0"/>
<keyword evidence="3" id="KW-1185">Reference proteome</keyword>
<organism evidence="2 3">
    <name type="scientific">Saccharopolyspora elongata</name>
    <dbReference type="NCBI Taxonomy" id="2530387"/>
    <lineage>
        <taxon>Bacteria</taxon>
        <taxon>Bacillati</taxon>
        <taxon>Actinomycetota</taxon>
        <taxon>Actinomycetes</taxon>
        <taxon>Pseudonocardiales</taxon>
        <taxon>Pseudonocardiaceae</taxon>
        <taxon>Saccharopolyspora</taxon>
    </lineage>
</organism>
<evidence type="ECO:0000313" key="2">
    <source>
        <dbReference type="EMBL" id="TDD56568.1"/>
    </source>
</evidence>
<comment type="caution">
    <text evidence="2">The sequence shown here is derived from an EMBL/GenBank/DDBJ whole genome shotgun (WGS) entry which is preliminary data.</text>
</comment>
<sequence length="103" mass="10687">MERPPNAQGGLSSCPASGDRPGPPRRSARTPGLLLAGAAGPRENAPLDPEDPPAPGRTARSRSTVSIETVGWLSTPVGMSGHDTPDAVDECRNFNGNQSSDFH</sequence>
<evidence type="ECO:0000313" key="3">
    <source>
        <dbReference type="Proteomes" id="UP000294947"/>
    </source>
</evidence>